<protein>
    <submittedName>
        <fullName evidence="2">Uncharacterized protein</fullName>
    </submittedName>
</protein>
<keyword evidence="3" id="KW-1185">Reference proteome</keyword>
<name>A0A4Z1HGV8_9HELO</name>
<dbReference type="Proteomes" id="UP000297452">
    <property type="component" value="Unassembled WGS sequence"/>
</dbReference>
<accession>A0A4Z1HGV8</accession>
<feature type="compositionally biased region" description="Low complexity" evidence="1">
    <location>
        <begin position="57"/>
        <end position="92"/>
    </location>
</feature>
<comment type="caution">
    <text evidence="2">The sequence shown here is derived from an EMBL/GenBank/DDBJ whole genome shotgun (WGS) entry which is preliminary data.</text>
</comment>
<evidence type="ECO:0000313" key="3">
    <source>
        <dbReference type="Proteomes" id="UP000297452"/>
    </source>
</evidence>
<reference evidence="2 3" key="1">
    <citation type="submission" date="2017-12" db="EMBL/GenBank/DDBJ databases">
        <title>Comparative genomics of Botrytis spp.</title>
        <authorList>
            <person name="Valero-Jimenez C.A."/>
            <person name="Tapia P."/>
            <person name="Veloso J."/>
            <person name="Silva-Moreno E."/>
            <person name="Staats M."/>
            <person name="Valdes J.H."/>
            <person name="Van Kan J.A.L."/>
        </authorList>
    </citation>
    <scope>NUCLEOTIDE SEQUENCE [LARGE SCALE GENOMIC DNA]</scope>
    <source>
        <strain evidence="2 3">MUCL2120</strain>
    </source>
</reference>
<dbReference type="AlphaFoldDB" id="A0A4Z1HGV8"/>
<evidence type="ECO:0000313" key="2">
    <source>
        <dbReference type="EMBL" id="TGO47651.1"/>
    </source>
</evidence>
<feature type="region of interest" description="Disordered" evidence="1">
    <location>
        <begin position="1"/>
        <end position="119"/>
    </location>
</feature>
<proteinExistence type="predicted"/>
<sequence>MSRRDNSRGRSRSRSQPPQDRPNAPDEEEDIYIIRVPPSMTHRIAEIMSRRPPQNLQASQSSHKSNRSNQNQNSGNGTGNGNSNSNAQNGSESEQRGRTKSRGPPTNGNKTLNESKSQT</sequence>
<organism evidence="2 3">
    <name type="scientific">Botryotinia narcissicola</name>
    <dbReference type="NCBI Taxonomy" id="278944"/>
    <lineage>
        <taxon>Eukaryota</taxon>
        <taxon>Fungi</taxon>
        <taxon>Dikarya</taxon>
        <taxon>Ascomycota</taxon>
        <taxon>Pezizomycotina</taxon>
        <taxon>Leotiomycetes</taxon>
        <taxon>Helotiales</taxon>
        <taxon>Sclerotiniaceae</taxon>
        <taxon>Botryotinia</taxon>
    </lineage>
</organism>
<feature type="compositionally biased region" description="Polar residues" evidence="1">
    <location>
        <begin position="104"/>
        <end position="119"/>
    </location>
</feature>
<gene>
    <name evidence="2" type="ORF">BOTNAR_0513g00090</name>
</gene>
<dbReference type="EMBL" id="PQXJ01000513">
    <property type="protein sequence ID" value="TGO47651.1"/>
    <property type="molecule type" value="Genomic_DNA"/>
</dbReference>
<evidence type="ECO:0000256" key="1">
    <source>
        <dbReference type="SAM" id="MobiDB-lite"/>
    </source>
</evidence>